<dbReference type="AlphaFoldDB" id="A0A2T2ZTJ4"/>
<gene>
    <name evidence="1" type="ORF">BD289DRAFT_177424</name>
</gene>
<keyword evidence="2" id="KW-1185">Reference proteome</keyword>
<evidence type="ECO:0000313" key="1">
    <source>
        <dbReference type="EMBL" id="PSR76246.1"/>
    </source>
</evidence>
<organism evidence="1 2">
    <name type="scientific">Coniella lustricola</name>
    <dbReference type="NCBI Taxonomy" id="2025994"/>
    <lineage>
        <taxon>Eukaryota</taxon>
        <taxon>Fungi</taxon>
        <taxon>Dikarya</taxon>
        <taxon>Ascomycota</taxon>
        <taxon>Pezizomycotina</taxon>
        <taxon>Sordariomycetes</taxon>
        <taxon>Sordariomycetidae</taxon>
        <taxon>Diaporthales</taxon>
        <taxon>Schizoparmaceae</taxon>
        <taxon>Coniella</taxon>
    </lineage>
</organism>
<name>A0A2T2ZTJ4_9PEZI</name>
<accession>A0A2T2ZTJ4</accession>
<proteinExistence type="predicted"/>
<protein>
    <submittedName>
        <fullName evidence="1">Uncharacterized protein</fullName>
    </submittedName>
</protein>
<dbReference type="EMBL" id="KZ678719">
    <property type="protein sequence ID" value="PSR76246.1"/>
    <property type="molecule type" value="Genomic_DNA"/>
</dbReference>
<evidence type="ECO:0000313" key="2">
    <source>
        <dbReference type="Proteomes" id="UP000241462"/>
    </source>
</evidence>
<reference evidence="1 2" key="1">
    <citation type="journal article" date="2018" name="Mycol. Prog.">
        <title>Coniella lustricola, a new species from submerged detritus.</title>
        <authorList>
            <person name="Raudabaugh D.B."/>
            <person name="Iturriaga T."/>
            <person name="Carver A."/>
            <person name="Mondo S."/>
            <person name="Pangilinan J."/>
            <person name="Lipzen A."/>
            <person name="He G."/>
            <person name="Amirebrahimi M."/>
            <person name="Grigoriev I.V."/>
            <person name="Miller A.N."/>
        </authorList>
    </citation>
    <scope>NUCLEOTIDE SEQUENCE [LARGE SCALE GENOMIC DNA]</scope>
    <source>
        <strain evidence="1 2">B22-T-1</strain>
    </source>
</reference>
<sequence length="232" mass="26112">MLTPLLLGLRQEYLDTGPVLSCTVYNMYSIRLPAVCEPFTRPCRILSLYYYSGTSSCRQCSVLSGPNRHHLHNGPDRKQCRVLRATSEFLPRPCAWPSGHGSSRRNLPILVKPGQQRSNRMEKKKKERKCRLDFCLRRTGTVRGNGMHGEARICCWHKIYGISVAQASDPPPFFACTTPVQSANVLSLTRMRLGKALETRQGKKKENLLDLSRVFPLDLCSGFGDNLTARTG</sequence>
<dbReference type="Proteomes" id="UP000241462">
    <property type="component" value="Unassembled WGS sequence"/>
</dbReference>
<dbReference type="InParanoid" id="A0A2T2ZTJ4"/>